<sequence length="1152" mass="123690">MRLLLLLLLIGYNIANAQLSKKHWIPPIHARGGENYVADHYVYLSTPEPIPFQVNITTGDGTPLSGSPFTISSGNPARVTVGNSQPSAIFIAPSDLNIVKQNKGLILEGSKEFYATFKVRADNHAEILVAKGYQGIGTEFRLGSLPQNMDGSLRNFFASFMATEDNTTVTLSDYDPYVEFQVNGTTISPATQTFTVDTGETVTVSGYANILPNLTGFIGALLTSDKPVAVNTGNALAGMSDPNDGQDFTFDQIVPKEEVGTEYVVVKGNGSDNVEHPLAIATEDNTDIFINGSTTVYTTINAGDYVLIPASMYQGTNNKNMYITSSKPIYMYQILGGSQSDATSGLNFIPPLSCFFQKTVDLIPSINAIGPFTYNSEIIALTYTGSTVKINGNNITALPEPVLGNPQWVTYRIQGYTGNVKVESTGPLAAGLFGSGGNNGAVGFAGYYSGFGSEPRDTDVTVCSNTTTDLFPKIEGNPDPGGVWTPPLASGTGVFNPDVDMPGVYNYNFTGLCEIVNVQVTVSIQQALNPGNNNQREVCINDSSFDLFALLGSGASTGGTWSPALASGTAIFNPAVDVSGTYTYTLAPDNACTEVSATVEVTVNPVPTVAPITDYIICDDALDGDDANGFALFDFNTKTTEILNTQTGIQVSYHVNQNDADSGANPQNTLHTNNRIAYVRLTNTATNCYITSSFNLIVNPIPVMNSSVTLKQCDDNQDAITGFNLTEANGLISTDPNVQFSYFTSNINATTNANPITNYTNYTSGGEIIWVRVTNPNGCFKIATTTLIVSATQITVSNMQTLNECDTYIDANDPDNDGYAYFNFDTATAAILNSFVNNQNLTVTYYESLADALTEENAVTGTTANPYRNIIADAQTLYIRVDSNMNNDCVGLGPFLNLVVNPIPKTELGDNFTLCLDPTTGLGSQNIDATPSNPGNFSYSWTPTNPDVDANGNQNAVFNVAQAGTYSVVVTETTTNCSNTDTITIDASSEPLSVTAILISPLFSSGLATIQATAQGGYGTYEYSIDGSYWQSSNTFSGLTNGEYVISVRDTASCGVTVSNTVYTVTYPNFFTPNGDGFNDTWKIDNLQPSYEAVIYIFDRYGKLIKEISPNGSGWDGTFNGNQLPATDYWFKIEYTINNARNQFRSHFSLKR</sequence>
<name>V6SQR8_9FLAO</name>
<dbReference type="eggNOG" id="COG2373">
    <property type="taxonomic scope" value="Bacteria"/>
</dbReference>
<dbReference type="NCBIfam" id="TIGR04131">
    <property type="entry name" value="Bac_Flav_CTERM"/>
    <property type="match status" value="1"/>
</dbReference>
<dbReference type="InterPro" id="IPR035234">
    <property type="entry name" value="IgGFc-bd_N"/>
</dbReference>
<dbReference type="Pfam" id="PF13585">
    <property type="entry name" value="CHU_C"/>
    <property type="match status" value="1"/>
</dbReference>
<protein>
    <recommendedName>
        <fullName evidence="1">IgGFc-binding protein N-terminal domain-containing protein</fullName>
    </recommendedName>
</protein>
<dbReference type="InterPro" id="IPR026341">
    <property type="entry name" value="T9SS_type_B"/>
</dbReference>
<evidence type="ECO:0000313" key="3">
    <source>
        <dbReference type="Proteomes" id="UP000018004"/>
    </source>
</evidence>
<dbReference type="PATRIC" id="fig|1341181.4.peg.1064"/>
<reference evidence="2 3" key="1">
    <citation type="submission" date="2013-08" db="EMBL/GenBank/DDBJ databases">
        <title>Flavobacterium limnosediminis JC2902 genome sequencing.</title>
        <authorList>
            <person name="Lee K."/>
            <person name="Yi H."/>
            <person name="Park S."/>
            <person name="Chun J."/>
        </authorList>
    </citation>
    <scope>NUCLEOTIDE SEQUENCE [LARGE SCALE GENOMIC DNA]</scope>
    <source>
        <strain evidence="2 3">JC2902</strain>
    </source>
</reference>
<evidence type="ECO:0000259" key="1">
    <source>
        <dbReference type="Pfam" id="PF17517"/>
    </source>
</evidence>
<dbReference type="eggNOG" id="COG4886">
    <property type="taxonomic scope" value="Bacteria"/>
</dbReference>
<evidence type="ECO:0000313" key="2">
    <source>
        <dbReference type="EMBL" id="ESU29038.1"/>
    </source>
</evidence>
<dbReference type="Proteomes" id="UP000018004">
    <property type="component" value="Unassembled WGS sequence"/>
</dbReference>
<dbReference type="AlphaFoldDB" id="V6SQR8"/>
<keyword evidence="3" id="KW-1185">Reference proteome</keyword>
<dbReference type="PANTHER" id="PTHR46534:SF1">
    <property type="entry name" value="IGGFC-BINDING PROTEIN N-TERMINAL DOMAIN-CONTAINING PROTEIN"/>
    <property type="match status" value="1"/>
</dbReference>
<dbReference type="Pfam" id="PF17517">
    <property type="entry name" value="IgGFc_binding"/>
    <property type="match status" value="1"/>
</dbReference>
<dbReference type="eggNOG" id="COG3291">
    <property type="taxonomic scope" value="Bacteria"/>
</dbReference>
<gene>
    <name evidence="2" type="ORF">FLJC2902T_10730</name>
</gene>
<dbReference type="STRING" id="1341181.FLJC2902T_10730"/>
<dbReference type="EMBL" id="AVGG01000003">
    <property type="protein sequence ID" value="ESU29038.1"/>
    <property type="molecule type" value="Genomic_DNA"/>
</dbReference>
<accession>V6SQR8</accession>
<dbReference type="OrthoDB" id="9765926at2"/>
<dbReference type="RefSeq" id="WP_023578726.1">
    <property type="nucleotide sequence ID" value="NZ_AVGG01000003.1"/>
</dbReference>
<dbReference type="PANTHER" id="PTHR46534">
    <property type="entry name" value="IGGFC_BINDING DOMAIN-CONTAINING PROTEIN"/>
    <property type="match status" value="1"/>
</dbReference>
<proteinExistence type="predicted"/>
<feature type="domain" description="IgGFc-binding protein N-terminal" evidence="1">
    <location>
        <begin position="135"/>
        <end position="434"/>
    </location>
</feature>
<comment type="caution">
    <text evidence="2">The sequence shown here is derived from an EMBL/GenBank/DDBJ whole genome shotgun (WGS) entry which is preliminary data.</text>
</comment>
<organism evidence="2 3">
    <name type="scientific">Flavobacterium limnosediminis JC2902</name>
    <dbReference type="NCBI Taxonomy" id="1341181"/>
    <lineage>
        <taxon>Bacteria</taxon>
        <taxon>Pseudomonadati</taxon>
        <taxon>Bacteroidota</taxon>
        <taxon>Flavobacteriia</taxon>
        <taxon>Flavobacteriales</taxon>
        <taxon>Flavobacteriaceae</taxon>
        <taxon>Flavobacterium</taxon>
    </lineage>
</organism>